<proteinExistence type="predicted"/>
<organism evidence="5">
    <name type="scientific">marine metagenome</name>
    <dbReference type="NCBI Taxonomy" id="408172"/>
    <lineage>
        <taxon>unclassified sequences</taxon>
        <taxon>metagenomes</taxon>
        <taxon>ecological metagenomes</taxon>
    </lineage>
</organism>
<dbReference type="Gene3D" id="1.10.10.10">
    <property type="entry name" value="Winged helix-like DNA-binding domain superfamily/Winged helix DNA-binding domain"/>
    <property type="match status" value="2"/>
</dbReference>
<dbReference type="InterPro" id="IPR036388">
    <property type="entry name" value="WH-like_DNA-bd_sf"/>
</dbReference>
<name>A0A381TMZ2_9ZZZZ</name>
<evidence type="ECO:0008006" key="6">
    <source>
        <dbReference type="Google" id="ProtNLM"/>
    </source>
</evidence>
<dbReference type="NCBIfam" id="TIGR00281">
    <property type="entry name" value="SMC-Scp complex subunit ScpB"/>
    <property type="match status" value="1"/>
</dbReference>
<evidence type="ECO:0000313" key="5">
    <source>
        <dbReference type="EMBL" id="SVA16157.1"/>
    </source>
</evidence>
<dbReference type="PANTHER" id="PTHR34298">
    <property type="entry name" value="SEGREGATION AND CONDENSATION PROTEIN B"/>
    <property type="match status" value="1"/>
</dbReference>
<dbReference type="AlphaFoldDB" id="A0A381TMZ2"/>
<accession>A0A381TMZ2</accession>
<dbReference type="EMBL" id="UINC01004690">
    <property type="protein sequence ID" value="SVA16157.1"/>
    <property type="molecule type" value="Genomic_DNA"/>
</dbReference>
<dbReference type="InterPro" id="IPR036390">
    <property type="entry name" value="WH_DNA-bd_sf"/>
</dbReference>
<dbReference type="SUPFAM" id="SSF46785">
    <property type="entry name" value="Winged helix' DNA-binding domain"/>
    <property type="match status" value="2"/>
</dbReference>
<dbReference type="GO" id="GO:0051304">
    <property type="term" value="P:chromosome separation"/>
    <property type="evidence" value="ECO:0007669"/>
    <property type="project" value="InterPro"/>
</dbReference>
<evidence type="ECO:0000256" key="1">
    <source>
        <dbReference type="ARBA" id="ARBA00022490"/>
    </source>
</evidence>
<evidence type="ECO:0000256" key="4">
    <source>
        <dbReference type="ARBA" id="ARBA00023306"/>
    </source>
</evidence>
<gene>
    <name evidence="5" type="ORF">METZ01_LOCUS69011</name>
</gene>
<evidence type="ECO:0000256" key="3">
    <source>
        <dbReference type="ARBA" id="ARBA00022829"/>
    </source>
</evidence>
<keyword evidence="1" id="KW-0963">Cytoplasm</keyword>
<protein>
    <recommendedName>
        <fullName evidence="6">SMC-Scp complex subunit ScpB</fullName>
    </recommendedName>
</protein>
<dbReference type="GO" id="GO:0051301">
    <property type="term" value="P:cell division"/>
    <property type="evidence" value="ECO:0007669"/>
    <property type="project" value="UniProtKB-KW"/>
</dbReference>
<reference evidence="5" key="1">
    <citation type="submission" date="2018-05" db="EMBL/GenBank/DDBJ databases">
        <authorList>
            <person name="Lanie J.A."/>
            <person name="Ng W.-L."/>
            <person name="Kazmierczak K.M."/>
            <person name="Andrzejewski T.M."/>
            <person name="Davidsen T.M."/>
            <person name="Wayne K.J."/>
            <person name="Tettelin H."/>
            <person name="Glass J.I."/>
            <person name="Rusch D."/>
            <person name="Podicherti R."/>
            <person name="Tsui H.-C.T."/>
            <person name="Winkler M.E."/>
        </authorList>
    </citation>
    <scope>NUCLEOTIDE SEQUENCE</scope>
</reference>
<dbReference type="PIRSF" id="PIRSF019345">
    <property type="entry name" value="ScpB"/>
    <property type="match status" value="1"/>
</dbReference>
<sequence length="178" mass="20418">MQEKENQLIIESLLFATPEPLTQKQVNLVFESDTPKISDTVEQLNKKYKIEEHSFYIRKIADGYQIATKPEYEIWLRRLLKKSGQLMLSKASMETMAIVAYKQPIGRYEVESIRGVDCTGVLKTLLTHNLIRIRGRDKGPGRPLLYGTTKKFLEKFGLNTISEIPKLREIAELSSATE</sequence>
<dbReference type="Pfam" id="PF04079">
    <property type="entry name" value="SMC_ScpB"/>
    <property type="match status" value="1"/>
</dbReference>
<evidence type="ECO:0000256" key="2">
    <source>
        <dbReference type="ARBA" id="ARBA00022618"/>
    </source>
</evidence>
<keyword evidence="2" id="KW-0132">Cell division</keyword>
<dbReference type="PANTHER" id="PTHR34298:SF2">
    <property type="entry name" value="SEGREGATION AND CONDENSATION PROTEIN B"/>
    <property type="match status" value="1"/>
</dbReference>
<keyword evidence="3" id="KW-0159">Chromosome partition</keyword>
<dbReference type="InterPro" id="IPR005234">
    <property type="entry name" value="ScpB_csome_segregation"/>
</dbReference>
<keyword evidence="4" id="KW-0131">Cell cycle</keyword>